<keyword evidence="1" id="KW-0812">Transmembrane</keyword>
<gene>
    <name evidence="2" type="ORF">JMN32_18105</name>
</gene>
<proteinExistence type="predicted"/>
<dbReference type="AlphaFoldDB" id="A0A937KFI7"/>
<dbReference type="Proteomes" id="UP000614216">
    <property type="component" value="Unassembled WGS sequence"/>
</dbReference>
<keyword evidence="3" id="KW-1185">Reference proteome</keyword>
<protein>
    <submittedName>
        <fullName evidence="2">Uncharacterized protein</fullName>
    </submittedName>
</protein>
<reference evidence="2" key="1">
    <citation type="submission" date="2021-01" db="EMBL/GenBank/DDBJ databases">
        <title>Fulvivirga kasyanovii gen. nov., sp nov., a novel member of the phylum Bacteroidetes isolated from seawater in a mussel farm.</title>
        <authorList>
            <person name="Zhao L.-H."/>
            <person name="Wang Z.-J."/>
        </authorList>
    </citation>
    <scope>NUCLEOTIDE SEQUENCE</scope>
    <source>
        <strain evidence="2">29W222</strain>
    </source>
</reference>
<accession>A0A937KFI7</accession>
<evidence type="ECO:0000256" key="1">
    <source>
        <dbReference type="SAM" id="Phobius"/>
    </source>
</evidence>
<dbReference type="RefSeq" id="WP_202857775.1">
    <property type="nucleotide sequence ID" value="NZ_JAEUGD010000059.1"/>
</dbReference>
<comment type="caution">
    <text evidence="2">The sequence shown here is derived from an EMBL/GenBank/DDBJ whole genome shotgun (WGS) entry which is preliminary data.</text>
</comment>
<evidence type="ECO:0000313" key="2">
    <source>
        <dbReference type="EMBL" id="MBL6448233.1"/>
    </source>
</evidence>
<name>A0A937KFI7_9BACT</name>
<evidence type="ECO:0000313" key="3">
    <source>
        <dbReference type="Proteomes" id="UP000614216"/>
    </source>
</evidence>
<organism evidence="2 3">
    <name type="scientific">Fulvivirga marina</name>
    <dbReference type="NCBI Taxonomy" id="2494733"/>
    <lineage>
        <taxon>Bacteria</taxon>
        <taxon>Pseudomonadati</taxon>
        <taxon>Bacteroidota</taxon>
        <taxon>Cytophagia</taxon>
        <taxon>Cytophagales</taxon>
        <taxon>Fulvivirgaceae</taxon>
        <taxon>Fulvivirga</taxon>
    </lineage>
</organism>
<sequence>MNNNILFKTKESMNSKLIKYLLIILPGIFIITFSCTGSNNSSGDGHDSTNTQTITAAEEKADALNDEIEPKTKTPETNISDDFAKTILEAIDYEFNLVETDQGYDYVKADFNKDGYDDVAAIFTKESNPSSYDFDTEAFIIILTGDKFEQLQQFGYSDNLGGESIKYKDYKKLVWENETLTYTHQSMRNHMNVDIKFVDIKTKLIDKVSICYYNTSGCKDLFVASEKDTVELIELNKEFLLKIIHE</sequence>
<keyword evidence="1" id="KW-1133">Transmembrane helix</keyword>
<dbReference type="EMBL" id="JAEUGD010000059">
    <property type="protein sequence ID" value="MBL6448233.1"/>
    <property type="molecule type" value="Genomic_DNA"/>
</dbReference>
<feature type="transmembrane region" description="Helical" evidence="1">
    <location>
        <begin position="17"/>
        <end position="34"/>
    </location>
</feature>
<keyword evidence="1" id="KW-0472">Membrane</keyword>